<feature type="region of interest" description="Disordered" evidence="5">
    <location>
        <begin position="188"/>
        <end position="219"/>
    </location>
</feature>
<dbReference type="Proteomes" id="UP000019149">
    <property type="component" value="Unassembled WGS sequence"/>
</dbReference>
<feature type="region of interest" description="Disordered" evidence="5">
    <location>
        <begin position="145"/>
        <end position="165"/>
    </location>
</feature>
<evidence type="ECO:0000256" key="5">
    <source>
        <dbReference type="SAM" id="MobiDB-lite"/>
    </source>
</evidence>
<evidence type="ECO:0000256" key="3">
    <source>
        <dbReference type="ARBA" id="ARBA00023136"/>
    </source>
</evidence>
<dbReference type="RefSeq" id="XP_024355659.1">
    <property type="nucleotide sequence ID" value="XM_024489662.1"/>
</dbReference>
<keyword evidence="4" id="KW-0175">Coiled coil</keyword>
<comment type="caution">
    <text evidence="6">The sequence shown here is derived from an EMBL/GenBank/DDBJ whole genome shotgun (WGS) entry which is preliminary data.</text>
</comment>
<dbReference type="AlphaFoldDB" id="W6UT71"/>
<dbReference type="PANTHER" id="PTHR28664">
    <property type="entry name" value="TIGHT JUNCTION-ASSOCIATED PROTEIN 1"/>
    <property type="match status" value="1"/>
</dbReference>
<dbReference type="OrthoDB" id="10068192at2759"/>
<keyword evidence="3" id="KW-0472">Membrane</keyword>
<evidence type="ECO:0000256" key="1">
    <source>
        <dbReference type="ARBA" id="ARBA00004170"/>
    </source>
</evidence>
<sequence length="252" mass="28109">MPGHDTCLSFDSNADNFKCKLRLTKSENSRLKAELASIAKTHQEDLAREKNETDMIRDKYERLLESHNQLLKLNSELEERLLVAVETLQKERAKLNSQLSILGEKLAESEETIKRLTTACDSYKNDCKVATELLHADPSRFLPINSDRHFSLPSKHRDKSSTSSEEALLAAPTHYLLPTTFPPIALYSTGQPVFPQPPADTPPSHSTDSKPSPPSEKSLANRKVIHFGSLCAEPVSTALRTAQYSTYCSSID</sequence>
<feature type="coiled-coil region" evidence="4">
    <location>
        <begin position="14"/>
        <end position="126"/>
    </location>
</feature>
<dbReference type="GO" id="GO:0016020">
    <property type="term" value="C:membrane"/>
    <property type="evidence" value="ECO:0007669"/>
    <property type="project" value="UniProtKB-SubCell"/>
</dbReference>
<dbReference type="OMA" id="TACDSYK"/>
<proteinExistence type="predicted"/>
<reference evidence="6 7" key="1">
    <citation type="journal article" date="2013" name="Nat. Genet.">
        <title>The genome of the hydatid tapeworm Echinococcus granulosus.</title>
        <authorList>
            <person name="Zheng H."/>
            <person name="Zhang W."/>
            <person name="Zhang L."/>
            <person name="Zhang Z."/>
            <person name="Li J."/>
            <person name="Lu G."/>
            <person name="Zhu Y."/>
            <person name="Wang Y."/>
            <person name="Huang Y."/>
            <person name="Liu J."/>
            <person name="Kang H."/>
            <person name="Chen J."/>
            <person name="Wang L."/>
            <person name="Chen A."/>
            <person name="Yu S."/>
            <person name="Gao Z."/>
            <person name="Jin L."/>
            <person name="Gu W."/>
            <person name="Wang Z."/>
            <person name="Zhao L."/>
            <person name="Shi B."/>
            <person name="Wen H."/>
            <person name="Lin R."/>
            <person name="Jones M.K."/>
            <person name="Brejova B."/>
            <person name="Vinar T."/>
            <person name="Zhao G."/>
            <person name="McManus D.P."/>
            <person name="Chen Z."/>
            <person name="Zhou Y."/>
            <person name="Wang S."/>
        </authorList>
    </citation>
    <scope>NUCLEOTIDE SEQUENCE [LARGE SCALE GENOMIC DNA]</scope>
</reference>
<dbReference type="CTD" id="36336128"/>
<dbReference type="KEGG" id="egl:EGR_00413"/>
<keyword evidence="7" id="KW-1185">Reference proteome</keyword>
<organism evidence="6 7">
    <name type="scientific">Echinococcus granulosus</name>
    <name type="common">Hydatid tapeworm</name>
    <dbReference type="NCBI Taxonomy" id="6210"/>
    <lineage>
        <taxon>Eukaryota</taxon>
        <taxon>Metazoa</taxon>
        <taxon>Spiralia</taxon>
        <taxon>Lophotrochozoa</taxon>
        <taxon>Platyhelminthes</taxon>
        <taxon>Cestoda</taxon>
        <taxon>Eucestoda</taxon>
        <taxon>Cyclophyllidea</taxon>
        <taxon>Taeniidae</taxon>
        <taxon>Echinococcus</taxon>
        <taxon>Echinococcus granulosus group</taxon>
    </lineage>
</organism>
<comment type="subcellular location">
    <subcellularLocation>
        <location evidence="1">Membrane</location>
        <topology evidence="1">Peripheral membrane protein</topology>
    </subcellularLocation>
</comment>
<name>W6UT71_ECHGR</name>
<dbReference type="GeneID" id="36336128"/>
<dbReference type="STRING" id="6210.W6UT71"/>
<dbReference type="EMBL" id="APAU02000002">
    <property type="protein sequence ID" value="EUB64463.1"/>
    <property type="molecule type" value="Genomic_DNA"/>
</dbReference>
<accession>W6UT71</accession>
<dbReference type="PANTHER" id="PTHR28664:SF4">
    <property type="entry name" value="TIGHT JUNCTION-ASSOCIATED PROTEIN 1"/>
    <property type="match status" value="1"/>
</dbReference>
<keyword evidence="2" id="KW-0597">Phosphoprotein</keyword>
<protein>
    <submittedName>
        <fullName evidence="6">Tight junction-associated protein</fullName>
    </submittedName>
</protein>
<gene>
    <name evidence="6" type="ORF">EGR_00413</name>
</gene>
<dbReference type="InterPro" id="IPR043441">
    <property type="entry name" value="Tjap1/BEGAIN"/>
</dbReference>
<evidence type="ECO:0000256" key="2">
    <source>
        <dbReference type="ARBA" id="ARBA00022553"/>
    </source>
</evidence>
<evidence type="ECO:0000256" key="4">
    <source>
        <dbReference type="SAM" id="Coils"/>
    </source>
</evidence>
<evidence type="ECO:0000313" key="7">
    <source>
        <dbReference type="Proteomes" id="UP000019149"/>
    </source>
</evidence>
<evidence type="ECO:0000313" key="6">
    <source>
        <dbReference type="EMBL" id="EUB64463.1"/>
    </source>
</evidence>